<feature type="transmembrane region" description="Helical" evidence="10">
    <location>
        <begin position="109"/>
        <end position="134"/>
    </location>
</feature>
<evidence type="ECO:0000313" key="12">
    <source>
        <dbReference type="EMBL" id="OGC49325.1"/>
    </source>
</evidence>
<feature type="transmembrane region" description="Helical" evidence="10">
    <location>
        <begin position="86"/>
        <end position="103"/>
    </location>
</feature>
<dbReference type="GO" id="GO:0016491">
    <property type="term" value="F:oxidoreductase activity"/>
    <property type="evidence" value="ECO:0007669"/>
    <property type="project" value="UniProtKB-KW"/>
</dbReference>
<evidence type="ECO:0000256" key="9">
    <source>
        <dbReference type="ARBA" id="ARBA00023284"/>
    </source>
</evidence>
<evidence type="ECO:0000256" key="2">
    <source>
        <dbReference type="ARBA" id="ARBA00006214"/>
    </source>
</evidence>
<dbReference type="GO" id="GO:0048038">
    <property type="term" value="F:quinone binding"/>
    <property type="evidence" value="ECO:0007669"/>
    <property type="project" value="UniProtKB-KW"/>
</dbReference>
<dbReference type="Gene3D" id="1.20.1440.130">
    <property type="entry name" value="VKOR domain"/>
    <property type="match status" value="1"/>
</dbReference>
<keyword evidence="5 10" id="KW-1133">Transmembrane helix</keyword>
<dbReference type="Pfam" id="PF07884">
    <property type="entry name" value="VKOR"/>
    <property type="match status" value="1"/>
</dbReference>
<feature type="transmembrane region" description="Helical" evidence="10">
    <location>
        <begin position="59"/>
        <end position="79"/>
    </location>
</feature>
<evidence type="ECO:0000256" key="6">
    <source>
        <dbReference type="ARBA" id="ARBA00023002"/>
    </source>
</evidence>
<dbReference type="GO" id="GO:0016020">
    <property type="term" value="C:membrane"/>
    <property type="evidence" value="ECO:0007669"/>
    <property type="project" value="UniProtKB-SubCell"/>
</dbReference>
<dbReference type="Proteomes" id="UP000177458">
    <property type="component" value="Unassembled WGS sequence"/>
</dbReference>
<reference evidence="12 13" key="1">
    <citation type="journal article" date="2016" name="Nat. Commun.">
        <title>Thousands of microbial genomes shed light on interconnected biogeochemical processes in an aquifer system.</title>
        <authorList>
            <person name="Anantharaman K."/>
            <person name="Brown C.T."/>
            <person name="Hug L.A."/>
            <person name="Sharon I."/>
            <person name="Castelle C.J."/>
            <person name="Probst A.J."/>
            <person name="Thomas B.C."/>
            <person name="Singh A."/>
            <person name="Wilkins M.J."/>
            <person name="Karaoz U."/>
            <person name="Brodie E.L."/>
            <person name="Williams K.H."/>
            <person name="Hubbard S.S."/>
            <person name="Banfield J.F."/>
        </authorList>
    </citation>
    <scope>NUCLEOTIDE SEQUENCE [LARGE SCALE GENOMIC DNA]</scope>
</reference>
<keyword evidence="9" id="KW-0676">Redox-active center</keyword>
<evidence type="ECO:0000259" key="11">
    <source>
        <dbReference type="SMART" id="SM00756"/>
    </source>
</evidence>
<comment type="subcellular location">
    <subcellularLocation>
        <location evidence="1">Membrane</location>
        <topology evidence="1">Multi-pass membrane protein</topology>
    </subcellularLocation>
</comment>
<comment type="similarity">
    <text evidence="2">Belongs to the VKOR family.</text>
</comment>
<accession>A0A1F4UWJ6</accession>
<feature type="domain" description="Vitamin K epoxide reductase" evidence="11">
    <location>
        <begin position="6"/>
        <end position="134"/>
    </location>
</feature>
<keyword evidence="6" id="KW-0560">Oxidoreductase</keyword>
<dbReference type="AlphaFoldDB" id="A0A1F4UWJ6"/>
<evidence type="ECO:0000256" key="7">
    <source>
        <dbReference type="ARBA" id="ARBA00023136"/>
    </source>
</evidence>
<feature type="transmembrane region" description="Helical" evidence="10">
    <location>
        <begin position="12"/>
        <end position="32"/>
    </location>
</feature>
<keyword evidence="4" id="KW-0874">Quinone</keyword>
<evidence type="ECO:0000313" key="13">
    <source>
        <dbReference type="Proteomes" id="UP000177458"/>
    </source>
</evidence>
<evidence type="ECO:0000256" key="3">
    <source>
        <dbReference type="ARBA" id="ARBA00022692"/>
    </source>
</evidence>
<sequence length="144" mass="15879">MGNDKDTKLFKIVSVLSLVGIFLAIYLLYGFVVRPEFQPCNISSAINCDAVTKGEVSTFAGIPVPLIGLTGYILLLYFALSKNKKLMFGMSLFGTLFCLRITFIEVFQLKVVCPVCLACQIVMINILLLSVVLMKGNKDLKESL</sequence>
<comment type="caution">
    <text evidence="12">The sequence shown here is derived from an EMBL/GenBank/DDBJ whole genome shotgun (WGS) entry which is preliminary data.</text>
</comment>
<keyword evidence="7 10" id="KW-0472">Membrane</keyword>
<protein>
    <recommendedName>
        <fullName evidence="11">Vitamin K epoxide reductase domain-containing protein</fullName>
    </recommendedName>
</protein>
<evidence type="ECO:0000256" key="8">
    <source>
        <dbReference type="ARBA" id="ARBA00023157"/>
    </source>
</evidence>
<gene>
    <name evidence="12" type="ORF">A3A69_00205</name>
</gene>
<keyword evidence="8" id="KW-1015">Disulfide bond</keyword>
<dbReference type="InterPro" id="IPR012932">
    <property type="entry name" value="VKOR"/>
</dbReference>
<name>A0A1F4UWJ6_UNCKA</name>
<evidence type="ECO:0000256" key="5">
    <source>
        <dbReference type="ARBA" id="ARBA00022989"/>
    </source>
</evidence>
<organism evidence="12 13">
    <name type="scientific">candidate division WWE3 bacterium RIFCSPLOWO2_01_FULL_37_15</name>
    <dbReference type="NCBI Taxonomy" id="1802622"/>
    <lineage>
        <taxon>Bacteria</taxon>
        <taxon>Katanobacteria</taxon>
    </lineage>
</organism>
<evidence type="ECO:0000256" key="4">
    <source>
        <dbReference type="ARBA" id="ARBA00022719"/>
    </source>
</evidence>
<dbReference type="EMBL" id="MEVF01000023">
    <property type="protein sequence ID" value="OGC49325.1"/>
    <property type="molecule type" value="Genomic_DNA"/>
</dbReference>
<evidence type="ECO:0000256" key="10">
    <source>
        <dbReference type="SAM" id="Phobius"/>
    </source>
</evidence>
<dbReference type="InterPro" id="IPR038354">
    <property type="entry name" value="VKOR_sf"/>
</dbReference>
<dbReference type="SMART" id="SM00756">
    <property type="entry name" value="VKc"/>
    <property type="match status" value="1"/>
</dbReference>
<proteinExistence type="inferred from homology"/>
<evidence type="ECO:0000256" key="1">
    <source>
        <dbReference type="ARBA" id="ARBA00004141"/>
    </source>
</evidence>
<keyword evidence="3 10" id="KW-0812">Transmembrane</keyword>